<dbReference type="InterPro" id="IPR016024">
    <property type="entry name" value="ARM-type_fold"/>
</dbReference>
<dbReference type="SUPFAM" id="SSF48371">
    <property type="entry name" value="ARM repeat"/>
    <property type="match status" value="2"/>
</dbReference>
<dbReference type="InterPro" id="IPR031559">
    <property type="entry name" value="SMG1"/>
</dbReference>
<dbReference type="Pfam" id="PF15785">
    <property type="entry name" value="SMG1"/>
    <property type="match status" value="1"/>
</dbReference>
<dbReference type="SMART" id="SM00146">
    <property type="entry name" value="PI3Kc"/>
    <property type="match status" value="1"/>
</dbReference>
<dbReference type="InterPro" id="IPR018936">
    <property type="entry name" value="PI3/4_kinase_CS"/>
</dbReference>
<evidence type="ECO:0000256" key="2">
    <source>
        <dbReference type="ARBA" id="ARBA00022679"/>
    </source>
</evidence>
<protein>
    <recommendedName>
        <fullName evidence="1">non-specific serine/threonine protein kinase</fullName>
        <ecNumber evidence="1">2.7.11.1</ecNumber>
    </recommendedName>
</protein>
<feature type="domain" description="PI3K/PI4K catalytic" evidence="8">
    <location>
        <begin position="1858"/>
        <end position="2201"/>
    </location>
</feature>
<evidence type="ECO:0000256" key="6">
    <source>
        <dbReference type="ARBA" id="ARBA00023161"/>
    </source>
</evidence>
<dbReference type="PANTHER" id="PTHR11139:SF71">
    <property type="entry name" value="SERINE_THREONINE-PROTEIN KINASE SMG1"/>
    <property type="match status" value="1"/>
</dbReference>
<feature type="compositionally biased region" description="Polar residues" evidence="7">
    <location>
        <begin position="3126"/>
        <end position="3137"/>
    </location>
</feature>
<dbReference type="EC" id="2.7.11.1" evidence="1"/>
<dbReference type="GO" id="GO:0005634">
    <property type="term" value="C:nucleus"/>
    <property type="evidence" value="ECO:0007669"/>
    <property type="project" value="TreeGrafter"/>
</dbReference>
<dbReference type="InterPro" id="IPR000403">
    <property type="entry name" value="PI3/4_kinase_cat_dom"/>
</dbReference>
<feature type="region of interest" description="Disordered" evidence="7">
    <location>
        <begin position="3101"/>
        <end position="3137"/>
    </location>
</feature>
<sequence>MRAMATTDVQDAFNPLLALQSLLSADLASLKQRIKAAQQLESYFAALSPTPGLLLSYEPYLPLLIEVMGTGGKNGLELQTSVLAMLVALSSHNPSGFGDWMALNTLLGNTQWLVQWSYELVLQTEQNRQEREGQVKSSVKPGRDAATARQECDRLLTRVLRMWRTLLDHTDDAALVELLVKCLYALLTMQETAMGPDWQPFVLKKLQTHFVDVADVFIGWMMSVGPQSQLREEILSLLHSFGRLWAENSVFSLQLLTSFADEIVNLCESWNDYQEDDGDRLSALLVSFVMVAQCVPDLALAADEVESSFARVLHCVALCSQPKYSLFCLANCSAYLTEMSDCKHSSFPTLSVTAARFLLYHCAVQSQMHDSEVDKLLQVIENTCKLASASFCHIQDPLHLQSTAIGALQDEISVKVVKKGGQPKRVTTMECLYQLDSATGARHITHLCLQFVHLGGIGALKVLVEQAFRTLSGLRVEEGPSYFVFPATCFILVSRNSNKITFSRGDDDPHVIATSELFLTMLEQHSDRRYQHKLTTRQLCLVLEMASAFVSFASQWDAGQSDATERTKGVARRILDCAASLLPSRSIVVRDRRLVIDLLKMINPVLSKRELVPVVPQQVFQKLVKVISILTRCSGVRVREKCLQVFKTLASRAEARSVACDMIEIPLDLALDPCHGVRDKTLASTLCDIARWALLCQEKVYTPRHPPQDVHATFNAADFENIMDLFHASECNEVDWNRICRRIGDRVAPNAAFSNAEVLMGAVQQAAGWCVQNRLRTHFGGPAQSFESIDRLLQECLGKMQDGFGCTSRGKDAQMLTGWLMLEFVAALEMQITRAICSTEVDQSNLESDNHRSARFFRTNKMVCDDWLSRIRPCLVAMSKHSASYELCRYHSHNLMTTCYLHLSRAMTSSTSRGVPGGLCNELRQAEKDMDAALFSLCRCHVDAKDADSIVGFQKWSDSISSALSNWYQSNEAIDIEDEHPKLPLFRWLEAMRYEAEMRYEDAIAEYESLLQPVLAQKDPCSSQFTSAAKIFECPMKYLRLSPLALLGCFKQCAKCYACLRAWDKLRVFAFRFINLAQSLANHTHAIEEIQEICACRDAWSDEIETIRGLEHEAIASAEYSDSGCAIKEDRKKRAALVLKVWSVFGDSVSGSSLVQLDTAGQLRSRLMSLALQPSPWNGYAGDIIGKRAEETLLRMTGISKETKSVDAQLTRLFTSDYKLSAKIYDSTLWSQPFYIPRWDSSSDNGSAESIDADYLHVVSLARLARKQHNFVFAQGLLKEAATVKAASTASSMAASYEKALVLETIGLKDGGRQLLETECKSSLRSAILERMSNKQDSAATRSFLHLATMYAHVDIACLLSPSVSGFLRSTLASMVEIGDQELMNDQKKLDFVLGPHDAAVHTCLVAAITVSSQSAKAWLHYSDWCYGRGKEEIALVANQNGYVRLEPSEEAEVNDLLYEIGVAQLDHDLITRAFCHLMENGELTNQRQEIFQQLCVNKAPPNHTSDAIHRLVQLQRACHSKIFRFLSMAARGYEKYLTVLLNSLDSDFSRQTTVALRLLNLLTTYGVESDVVSALEGAFTKGPLNPWTRVVPQLIARARHPAAAVSSLVCLVLKRLVQHSPHIVVYPTVMDAMESSVTFQEERSAASNSFTSVFNALQNGAYRQVEGVRMLVSELLRISVLWDEAWISTLMKLTADVARRACALDKEATQWDKTNSLCASEKSQLAQRKLVAFIRLILVSIERLWEETCGGATDQQSVSPHEYAFLKEYGALIKAAMVSLQDHCSCEVPSEGPSTLQEIWQPFAKVLKALMHGGGRREQLPLQDISPALASASRELVHVNMPGASSGHGDPVTIYRINPFVTVLRTKTKPKSLEFVGSDGKMHKYLLKAREDLRLDERIMQFLRVTNDFLRNDDAAAARDLSARSYSVVPLSRNAGLIQMVPDVVPLFQVYASRTESRSVDKQVSQDRITASPAQLQQPPPPTAQFYAKLRHHGIKNVSPNNRARWPIAMLKQVFQELVAQRPRNVLSQEMLLRSKDLRETWAKSARFSRSLAVMSVLGYIVGLGDRHLDNIMLCIDSGDIVHIDHNVCFEKGRNLKVPEIVPFRLTPMLQDALGFTGIDGKFRIALETTLRVVRSDDVRETLMMLFEAFVYSPLVDWISDDKRQRQSGESKARLEDDINLTLFLSRAEERQQDTVSFGRQYEQIADAITCSVIERTKLPLVRLLEYRKRLHRLENEEQVSLQESLEKETELSTCQSTKTTENFEMGAATAQLATIIAKIRSFANDCLARHRQIATWRRKSIRFAESDPEVGLSAVTRGVESASFQEVHATLCGMLAESSNSDKKEKCLAALEHKCRSLDANVKRVRCEIEKIALHLIPHVCAYGEWHKELDAYLDSEHKMLAKDVYLEWWTRSLECLHGLESGPFMPITINADEVVAATMNSSSVSAMESIDCSESILCRLDNSDLRFPNVSDKVKENAAFISQVDSLLQNVWKALSAIEVSNDQGSDRMKYAGASWIVDAIEQLSYRSSTDRFKTAGAFTPVLVSSSSFEQIVAVSYTCTTLLEFITMPKDPRESLKGDQLLGKVYDKALRLNDQGAGKMLLLFIDVLQVVASFADVLQEEFISNIHGRLWSDHACQDLSRCNWSTSDGSQRILDAILVSAIAHGDFSSAQVLFEENPGIQNAFAAVTTITQKVSALVDSLQQESIVTDEEAERITRSSSSSWIDMVFGFIKLSSTDKPKQDIDQEARALWSGHLDMFVSNCLLKLLQYVLSHAISHEWKIDFYALAPGLDVATVEANQVPIRSRWLAFACPQVSDAILSTSSNESVVSLASALEKSVSDLMTVCERYWTQQWGTNQSERWKQRMSVLRTPQARQLRCATWLANEPLVLTDAAQAPGLKRVQLLALLSSQVSHLNSLLVDQATVEANVHELVQQMDYSVLALSTAPANDWSCSSESLHDRVQICRSNAVALFDNGRALHDLVEGIIMVETSSCEVSQVEKQEFEVNCTGEDLFREASEATKALQSCIKAVSEAEARARTLHDEVVCKQDVHKTIASDRRAAEAEFRKLCSANEDAAVETTCEVHKHVKDMRALMKGWNTHESPQKKVVSAGPESLQSQLQSQTETHTPLSAGRSFSRSTTACSFMKNDQLVKELQRSLRSANHLQMLGGTLQRHEEVCIDFQEAIGPIDQALTAFDTQADQLLALGGHPDASALLSLLLDLVEALRLFTEDFQSRVDTSDEAPTTSLLVAGRDIVRRCVKVFFEAIEMAGRLTGAEEQSRRPSVGMSMQHVYGEDEDEQHADTDSSAHANIAIESGSSIVSGAGSDFGSSNYGHPTASPSYLEEKSRHGLQVLKRIEEKLSGVVTEMAHAPSTLTVEQQASWLIDEATKIDNLCVMYEGWTPWI</sequence>
<dbReference type="PROSITE" id="PS50290">
    <property type="entry name" value="PI3_4_KINASE_3"/>
    <property type="match status" value="1"/>
</dbReference>
<keyword evidence="4" id="KW-0418">Kinase</keyword>
<evidence type="ECO:0000256" key="1">
    <source>
        <dbReference type="ARBA" id="ARBA00012513"/>
    </source>
</evidence>
<dbReference type="PANTHER" id="PTHR11139">
    <property type="entry name" value="ATAXIA TELANGIECTASIA MUTATED ATM -RELATED"/>
    <property type="match status" value="1"/>
</dbReference>
<evidence type="ECO:0000256" key="5">
    <source>
        <dbReference type="ARBA" id="ARBA00022840"/>
    </source>
</evidence>
<organism evidence="10 11">
    <name type="scientific">Peronospora matthiolae</name>
    <dbReference type="NCBI Taxonomy" id="2874970"/>
    <lineage>
        <taxon>Eukaryota</taxon>
        <taxon>Sar</taxon>
        <taxon>Stramenopiles</taxon>
        <taxon>Oomycota</taxon>
        <taxon>Peronosporomycetes</taxon>
        <taxon>Peronosporales</taxon>
        <taxon>Peronosporaceae</taxon>
        <taxon>Peronospora</taxon>
    </lineage>
</organism>
<evidence type="ECO:0000259" key="8">
    <source>
        <dbReference type="PROSITE" id="PS50290"/>
    </source>
</evidence>
<accession>A0AAV1U215</accession>
<evidence type="ECO:0000256" key="3">
    <source>
        <dbReference type="ARBA" id="ARBA00022741"/>
    </source>
</evidence>
<feature type="domain" description="FATC" evidence="9">
    <location>
        <begin position="3375"/>
        <end position="3407"/>
    </location>
</feature>
<dbReference type="GO" id="GO:0004674">
    <property type="term" value="F:protein serine/threonine kinase activity"/>
    <property type="evidence" value="ECO:0007669"/>
    <property type="project" value="UniProtKB-EC"/>
</dbReference>
<gene>
    <name evidence="10" type="ORF">PM001_LOCUS13831</name>
</gene>
<dbReference type="PROSITE" id="PS51190">
    <property type="entry name" value="FATC"/>
    <property type="match status" value="1"/>
</dbReference>
<evidence type="ECO:0000256" key="4">
    <source>
        <dbReference type="ARBA" id="ARBA00022777"/>
    </source>
</evidence>
<dbReference type="SMART" id="SM01343">
    <property type="entry name" value="FATC"/>
    <property type="match status" value="1"/>
</dbReference>
<dbReference type="InterPro" id="IPR011009">
    <property type="entry name" value="Kinase-like_dom_sf"/>
</dbReference>
<reference evidence="10" key="1">
    <citation type="submission" date="2024-01" db="EMBL/GenBank/DDBJ databases">
        <authorList>
            <person name="Webb A."/>
        </authorList>
    </citation>
    <scope>NUCLEOTIDE SEQUENCE</scope>
    <source>
        <strain evidence="10">Pm1</strain>
    </source>
</reference>
<dbReference type="GO" id="GO:0000184">
    <property type="term" value="P:nuclear-transcribed mRNA catabolic process, nonsense-mediated decay"/>
    <property type="evidence" value="ECO:0007669"/>
    <property type="project" value="UniProtKB-KW"/>
</dbReference>
<keyword evidence="6" id="KW-0866">Nonsense-mediated mRNA decay</keyword>
<dbReference type="InterPro" id="IPR003152">
    <property type="entry name" value="FATC_dom"/>
</dbReference>
<keyword evidence="2" id="KW-0808">Transferase</keyword>
<dbReference type="Gene3D" id="3.30.1010.10">
    <property type="entry name" value="Phosphatidylinositol 3-kinase Catalytic Subunit, Chain A, domain 4"/>
    <property type="match status" value="1"/>
</dbReference>
<dbReference type="Proteomes" id="UP001162060">
    <property type="component" value="Unassembled WGS sequence"/>
</dbReference>
<dbReference type="Pfam" id="PF02260">
    <property type="entry name" value="FATC"/>
    <property type="match status" value="1"/>
</dbReference>
<dbReference type="InterPro" id="IPR036940">
    <property type="entry name" value="PI3/4_kinase_cat_sf"/>
</dbReference>
<keyword evidence="5" id="KW-0067">ATP-binding</keyword>
<name>A0AAV1U215_9STRA</name>
<comment type="caution">
    <text evidence="10">The sequence shown here is derived from an EMBL/GenBank/DDBJ whole genome shotgun (WGS) entry which is preliminary data.</text>
</comment>
<dbReference type="Gene3D" id="1.10.1070.11">
    <property type="entry name" value="Phosphatidylinositol 3-/4-kinase, catalytic domain"/>
    <property type="match status" value="1"/>
</dbReference>
<evidence type="ECO:0000256" key="7">
    <source>
        <dbReference type="SAM" id="MobiDB-lite"/>
    </source>
</evidence>
<dbReference type="SUPFAM" id="SSF56112">
    <property type="entry name" value="Protein kinase-like (PK-like)"/>
    <property type="match status" value="1"/>
</dbReference>
<evidence type="ECO:0000313" key="10">
    <source>
        <dbReference type="EMBL" id="CAK7928681.1"/>
    </source>
</evidence>
<dbReference type="EMBL" id="CAKLBY020000130">
    <property type="protein sequence ID" value="CAK7928681.1"/>
    <property type="molecule type" value="Genomic_DNA"/>
</dbReference>
<keyword evidence="3" id="KW-0547">Nucleotide-binding</keyword>
<evidence type="ECO:0000259" key="9">
    <source>
        <dbReference type="PROSITE" id="PS51190"/>
    </source>
</evidence>
<dbReference type="Pfam" id="PF00454">
    <property type="entry name" value="PI3_PI4_kinase"/>
    <property type="match status" value="1"/>
</dbReference>
<dbReference type="InterPro" id="IPR050517">
    <property type="entry name" value="DDR_Repair_Kinase"/>
</dbReference>
<dbReference type="GO" id="GO:0005524">
    <property type="term" value="F:ATP binding"/>
    <property type="evidence" value="ECO:0007669"/>
    <property type="project" value="UniProtKB-KW"/>
</dbReference>
<proteinExistence type="predicted"/>
<feature type="region of interest" description="Disordered" evidence="7">
    <location>
        <begin position="1960"/>
        <end position="1982"/>
    </location>
</feature>
<evidence type="ECO:0000313" key="11">
    <source>
        <dbReference type="Proteomes" id="UP001162060"/>
    </source>
</evidence>
<dbReference type="PROSITE" id="PS00916">
    <property type="entry name" value="PI3_4_KINASE_2"/>
    <property type="match status" value="1"/>
</dbReference>